<evidence type="ECO:0000313" key="2">
    <source>
        <dbReference type="Proteomes" id="UP000281553"/>
    </source>
</evidence>
<feature type="non-terminal residue" evidence="1">
    <location>
        <position position="1"/>
    </location>
</feature>
<name>A0A3P7LEB7_DIBLA</name>
<dbReference type="Proteomes" id="UP000281553">
    <property type="component" value="Unassembled WGS sequence"/>
</dbReference>
<dbReference type="AlphaFoldDB" id="A0A3P7LEB7"/>
<accession>A0A3P7LEB7</accession>
<gene>
    <name evidence="1" type="ORF">DILT_LOCUS11015</name>
</gene>
<dbReference type="OrthoDB" id="6284779at2759"/>
<dbReference type="EMBL" id="UYRU01061684">
    <property type="protein sequence ID" value="VDN15184.1"/>
    <property type="molecule type" value="Genomic_DNA"/>
</dbReference>
<keyword evidence="2" id="KW-1185">Reference proteome</keyword>
<sequence length="125" mass="14083">LIGELECDVFFDGTQFKGTCYLTNRPKLDVIGLDWVEKLGLLELPLNHICNGEQLTWLSPAKLTQLAAKLISTLRAKFAPVFQDSLGCCCNKIQVTLRLQPRVFKPKRPVPYVAHIVVDQELDCL</sequence>
<protein>
    <submittedName>
        <fullName evidence="1">Uncharacterized protein</fullName>
    </submittedName>
</protein>
<evidence type="ECO:0000313" key="1">
    <source>
        <dbReference type="EMBL" id="VDN15184.1"/>
    </source>
</evidence>
<reference evidence="1 2" key="1">
    <citation type="submission" date="2018-11" db="EMBL/GenBank/DDBJ databases">
        <authorList>
            <consortium name="Pathogen Informatics"/>
        </authorList>
    </citation>
    <scope>NUCLEOTIDE SEQUENCE [LARGE SCALE GENOMIC DNA]</scope>
</reference>
<proteinExistence type="predicted"/>
<organism evidence="1 2">
    <name type="scientific">Dibothriocephalus latus</name>
    <name type="common">Fish tapeworm</name>
    <name type="synonym">Diphyllobothrium latum</name>
    <dbReference type="NCBI Taxonomy" id="60516"/>
    <lineage>
        <taxon>Eukaryota</taxon>
        <taxon>Metazoa</taxon>
        <taxon>Spiralia</taxon>
        <taxon>Lophotrochozoa</taxon>
        <taxon>Platyhelminthes</taxon>
        <taxon>Cestoda</taxon>
        <taxon>Eucestoda</taxon>
        <taxon>Diphyllobothriidea</taxon>
        <taxon>Diphyllobothriidae</taxon>
        <taxon>Dibothriocephalus</taxon>
    </lineage>
</organism>